<comment type="caution">
    <text evidence="2">The sequence shown here is derived from an EMBL/GenBank/DDBJ whole genome shotgun (WGS) entry which is preliminary data.</text>
</comment>
<name>A0ABX3BVE7_9MYCO</name>
<feature type="transmembrane region" description="Helical" evidence="1">
    <location>
        <begin position="130"/>
        <end position="148"/>
    </location>
</feature>
<gene>
    <name evidence="2" type="ORF">BKG73_22910</name>
</gene>
<feature type="transmembrane region" description="Helical" evidence="1">
    <location>
        <begin position="34"/>
        <end position="51"/>
    </location>
</feature>
<keyword evidence="3" id="KW-1185">Reference proteome</keyword>
<dbReference type="RefSeq" id="WP_070910551.1">
    <property type="nucleotide sequence ID" value="NZ_MLIC01000002.1"/>
</dbReference>
<evidence type="ECO:0000313" key="2">
    <source>
        <dbReference type="EMBL" id="OHU06387.1"/>
    </source>
</evidence>
<reference evidence="2 3" key="1">
    <citation type="submission" date="2016-10" db="EMBL/GenBank/DDBJ databases">
        <title>Evaluation of Human, Animal and Environmental Mycobacterium chelonae Isolates by Core Genome Phylogenomic Analysis, Targeted Gene Comparison, and Anti-microbial Susceptibility Patterns: A Tale of Mistaken Identities.</title>
        <authorList>
            <person name="Fogelson S.B."/>
            <person name="Camus A.C."/>
            <person name="Lorenz W."/>
            <person name="Vasireddy R."/>
            <person name="Vasireddy S."/>
            <person name="Smith T."/>
            <person name="Brown-Elliott B.A."/>
            <person name="Wallace R.J.Jr."/>
            <person name="Hasan N.A."/>
            <person name="Reischl U."/>
            <person name="Sanchez S."/>
        </authorList>
    </citation>
    <scope>NUCLEOTIDE SEQUENCE [LARGE SCALE GENOMIC DNA]</scope>
    <source>
        <strain evidence="2 3">8528</strain>
    </source>
</reference>
<dbReference type="EMBL" id="MLIH01000035">
    <property type="protein sequence ID" value="OHU06387.1"/>
    <property type="molecule type" value="Genomic_DNA"/>
</dbReference>
<keyword evidence="1" id="KW-0812">Transmembrane</keyword>
<feature type="transmembrane region" description="Helical" evidence="1">
    <location>
        <begin position="63"/>
        <end position="86"/>
    </location>
</feature>
<keyword evidence="1" id="KW-1133">Transmembrane helix</keyword>
<feature type="transmembrane region" description="Helical" evidence="1">
    <location>
        <begin position="98"/>
        <end position="118"/>
    </location>
</feature>
<evidence type="ECO:0000256" key="1">
    <source>
        <dbReference type="SAM" id="Phobius"/>
    </source>
</evidence>
<proteinExistence type="predicted"/>
<evidence type="ECO:0000313" key="3">
    <source>
        <dbReference type="Proteomes" id="UP000179621"/>
    </source>
</evidence>
<keyword evidence="1" id="KW-0472">Membrane</keyword>
<feature type="transmembrane region" description="Helical" evidence="1">
    <location>
        <begin position="160"/>
        <end position="179"/>
    </location>
</feature>
<accession>A0ABX3BVE7</accession>
<organism evidence="2 3">
    <name type="scientific">Mycobacteroides saopaulense</name>
    <dbReference type="NCBI Taxonomy" id="1578165"/>
    <lineage>
        <taxon>Bacteria</taxon>
        <taxon>Bacillati</taxon>
        <taxon>Actinomycetota</taxon>
        <taxon>Actinomycetes</taxon>
        <taxon>Mycobacteriales</taxon>
        <taxon>Mycobacteriaceae</taxon>
        <taxon>Mycobacteroides</taxon>
    </lineage>
</organism>
<sequence>MGEAKPSVWGVFGTVAAAAVVSGPSLIVDPGAPDSWFSAGLWLWLGFSYFVDKDATTATKPSVPGWKLMANLAAACCFGMAFLVKAHASSDDPQWDKALLALAVASGLVLHALLQWRYPLRPRWPGVRRPTLCALFAAGSVMFAVVFVLSKLPELSAAEWGKAGLFLWLGTSGAIAIGGEFESSGRHAKAA</sequence>
<protein>
    <submittedName>
        <fullName evidence="2">Uncharacterized protein</fullName>
    </submittedName>
</protein>
<dbReference type="Proteomes" id="UP000179621">
    <property type="component" value="Unassembled WGS sequence"/>
</dbReference>
<feature type="transmembrane region" description="Helical" evidence="1">
    <location>
        <begin position="7"/>
        <end position="28"/>
    </location>
</feature>